<dbReference type="EC" id="3.4.11.-" evidence="7"/>
<evidence type="ECO:0000256" key="1">
    <source>
        <dbReference type="ARBA" id="ARBA00006272"/>
    </source>
</evidence>
<organism evidence="7 8">
    <name type="scientific">Enterococcus camelliae</name>
    <dbReference type="NCBI Taxonomy" id="453959"/>
    <lineage>
        <taxon>Bacteria</taxon>
        <taxon>Bacillati</taxon>
        <taxon>Bacillota</taxon>
        <taxon>Bacilli</taxon>
        <taxon>Lactobacillales</taxon>
        <taxon>Enterococcaceae</taxon>
        <taxon>Enterococcus</taxon>
    </lineage>
</organism>
<gene>
    <name evidence="7" type="primary">ypdE</name>
    <name evidence="7" type="ORF">ACFSR0_08175</name>
</gene>
<comment type="caution">
    <text evidence="7">The sequence shown here is derived from an EMBL/GenBank/DDBJ whole genome shotgun (WGS) entry which is preliminary data.</text>
</comment>
<dbReference type="NCBIfam" id="NF007421">
    <property type="entry name" value="PRK09961.1"/>
    <property type="match status" value="1"/>
</dbReference>
<dbReference type="Gene3D" id="2.40.30.40">
    <property type="entry name" value="Peptidase M42, domain 2"/>
    <property type="match status" value="1"/>
</dbReference>
<evidence type="ECO:0000313" key="7">
    <source>
        <dbReference type="EMBL" id="MFD2729401.1"/>
    </source>
</evidence>
<dbReference type="EMBL" id="JBHUMO010000046">
    <property type="protein sequence ID" value="MFD2729401.1"/>
    <property type="molecule type" value="Genomic_DNA"/>
</dbReference>
<evidence type="ECO:0000256" key="4">
    <source>
        <dbReference type="ARBA" id="ARBA00022723"/>
    </source>
</evidence>
<sequence>MNKQLLQKLSNADAVASQEMEVRNIIRTELREYENSFQYDGLGSLIVTKKSDVEDAPTIMFAAHMDEVGFLVRNISDIGMLALTPIGGVLDKSKENQMVRITTASGRKIEGLLNVSRDASGKIQSTYVDVGVNSREEVAKLGIDIGDMVCFSSNFRNLNDSSVFAGKALDDRVGVYALIVALKKLQSLNLPVHVTMAFTSSEEVGTRGGKLVADLIHPDLFFAVDVANHPELIRDYTNQRLIGKGPMLVHYDKTMVPNKKLIHWLKQIFEENNFSYQKDMFGGGGTDAGFAHLTNGGILAAVLGIPLRYCHSPYSFVQEDDLAEVVKMIVAIAKNASEEQIATIKTF</sequence>
<dbReference type="PIRSF" id="PIRSF001123">
    <property type="entry name" value="PepA_GA"/>
    <property type="match status" value="1"/>
</dbReference>
<proteinExistence type="inferred from homology"/>
<dbReference type="Pfam" id="PF05343">
    <property type="entry name" value="Peptidase_M42"/>
    <property type="match status" value="1"/>
</dbReference>
<evidence type="ECO:0000256" key="2">
    <source>
        <dbReference type="ARBA" id="ARBA00022438"/>
    </source>
</evidence>
<dbReference type="InterPro" id="IPR051464">
    <property type="entry name" value="Peptidase_M42_aminopept"/>
</dbReference>
<evidence type="ECO:0000256" key="6">
    <source>
        <dbReference type="PIRNR" id="PIRNR001123"/>
    </source>
</evidence>
<dbReference type="Gene3D" id="3.40.630.10">
    <property type="entry name" value="Zn peptidases"/>
    <property type="match status" value="1"/>
</dbReference>
<dbReference type="GO" id="GO:0004177">
    <property type="term" value="F:aminopeptidase activity"/>
    <property type="evidence" value="ECO:0007669"/>
    <property type="project" value="UniProtKB-KW"/>
</dbReference>
<dbReference type="PANTHER" id="PTHR32481:SF0">
    <property type="entry name" value="AMINOPEPTIDASE YPDE-RELATED"/>
    <property type="match status" value="1"/>
</dbReference>
<dbReference type="SUPFAM" id="SSF53187">
    <property type="entry name" value="Zn-dependent exopeptidases"/>
    <property type="match status" value="1"/>
</dbReference>
<dbReference type="InterPro" id="IPR023367">
    <property type="entry name" value="Peptidase_M42_dom2"/>
</dbReference>
<keyword evidence="3" id="KW-0645">Protease</keyword>
<evidence type="ECO:0000313" key="8">
    <source>
        <dbReference type="Proteomes" id="UP001597427"/>
    </source>
</evidence>
<comment type="similarity">
    <text evidence="1 6">Belongs to the peptidase M42 family.</text>
</comment>
<keyword evidence="8" id="KW-1185">Reference proteome</keyword>
<name>A0ABW5TJC6_9ENTE</name>
<dbReference type="InterPro" id="IPR008007">
    <property type="entry name" value="Peptidase_M42"/>
</dbReference>
<dbReference type="SUPFAM" id="SSF101821">
    <property type="entry name" value="Aminopeptidase/glucanase lid domain"/>
    <property type="match status" value="1"/>
</dbReference>
<keyword evidence="5 7" id="KW-0378">Hydrolase</keyword>
<evidence type="ECO:0000256" key="3">
    <source>
        <dbReference type="ARBA" id="ARBA00022670"/>
    </source>
</evidence>
<dbReference type="RefSeq" id="WP_379981726.1">
    <property type="nucleotide sequence ID" value="NZ_JBHUMO010000046.1"/>
</dbReference>
<protein>
    <submittedName>
        <fullName evidence="7">Aminopeptidase</fullName>
        <ecNumber evidence="7">3.4.11.-</ecNumber>
    </submittedName>
</protein>
<evidence type="ECO:0000256" key="5">
    <source>
        <dbReference type="ARBA" id="ARBA00022801"/>
    </source>
</evidence>
<keyword evidence="2 7" id="KW-0031">Aminopeptidase</keyword>
<dbReference type="Proteomes" id="UP001597427">
    <property type="component" value="Unassembled WGS sequence"/>
</dbReference>
<reference evidence="8" key="1">
    <citation type="journal article" date="2019" name="Int. J. Syst. Evol. Microbiol.">
        <title>The Global Catalogue of Microorganisms (GCM) 10K type strain sequencing project: providing services to taxonomists for standard genome sequencing and annotation.</title>
        <authorList>
            <consortium name="The Broad Institute Genomics Platform"/>
            <consortium name="The Broad Institute Genome Sequencing Center for Infectious Disease"/>
            <person name="Wu L."/>
            <person name="Ma J."/>
        </authorList>
    </citation>
    <scope>NUCLEOTIDE SEQUENCE [LARGE SCALE GENOMIC DNA]</scope>
    <source>
        <strain evidence="8">TISTR 932</strain>
    </source>
</reference>
<keyword evidence="4" id="KW-0479">Metal-binding</keyword>
<accession>A0ABW5TJC6</accession>
<dbReference type="PANTHER" id="PTHR32481">
    <property type="entry name" value="AMINOPEPTIDASE"/>
    <property type="match status" value="1"/>
</dbReference>